<protein>
    <recommendedName>
        <fullName evidence="5">Lipoprotein</fullName>
    </recommendedName>
</protein>
<name>A0A4P6K5B7_KTERU</name>
<dbReference type="EMBL" id="CP035758">
    <property type="protein sequence ID" value="QBD83143.1"/>
    <property type="molecule type" value="Genomic_DNA"/>
</dbReference>
<feature type="signal peptide" evidence="2">
    <location>
        <begin position="1"/>
        <end position="22"/>
    </location>
</feature>
<evidence type="ECO:0000256" key="1">
    <source>
        <dbReference type="SAM" id="MobiDB-lite"/>
    </source>
</evidence>
<dbReference type="PANTHER" id="PTHR39335:SF1">
    <property type="entry name" value="BLL4220 PROTEIN"/>
    <property type="match status" value="1"/>
</dbReference>
<keyword evidence="4" id="KW-1185">Reference proteome</keyword>
<evidence type="ECO:0000313" key="3">
    <source>
        <dbReference type="EMBL" id="QBD83143.1"/>
    </source>
</evidence>
<dbReference type="PROSITE" id="PS51257">
    <property type="entry name" value="PROKAR_LIPOPROTEIN"/>
    <property type="match status" value="1"/>
</dbReference>
<dbReference type="RefSeq" id="WP_129894210.1">
    <property type="nucleotide sequence ID" value="NZ_CP035758.1"/>
</dbReference>
<dbReference type="Proteomes" id="UP000290365">
    <property type="component" value="Chromosome"/>
</dbReference>
<dbReference type="PANTHER" id="PTHR39335">
    <property type="entry name" value="BLL4220 PROTEIN"/>
    <property type="match status" value="1"/>
</dbReference>
<organism evidence="3 4">
    <name type="scientific">Ktedonosporobacter rubrisoli</name>
    <dbReference type="NCBI Taxonomy" id="2509675"/>
    <lineage>
        <taxon>Bacteria</taxon>
        <taxon>Bacillati</taxon>
        <taxon>Chloroflexota</taxon>
        <taxon>Ktedonobacteria</taxon>
        <taxon>Ktedonobacterales</taxon>
        <taxon>Ktedonosporobacteraceae</taxon>
        <taxon>Ktedonosporobacter</taxon>
    </lineage>
</organism>
<evidence type="ECO:0008006" key="5">
    <source>
        <dbReference type="Google" id="ProtNLM"/>
    </source>
</evidence>
<accession>A0A4P6K5B7</accession>
<evidence type="ECO:0000256" key="2">
    <source>
        <dbReference type="SAM" id="SignalP"/>
    </source>
</evidence>
<feature type="region of interest" description="Disordered" evidence="1">
    <location>
        <begin position="28"/>
        <end position="83"/>
    </location>
</feature>
<proteinExistence type="predicted"/>
<feature type="region of interest" description="Disordered" evidence="1">
    <location>
        <begin position="181"/>
        <end position="205"/>
    </location>
</feature>
<feature type="compositionally biased region" description="Low complexity" evidence="1">
    <location>
        <begin position="28"/>
        <end position="76"/>
    </location>
</feature>
<dbReference type="OrthoDB" id="9800666at2"/>
<gene>
    <name evidence="3" type="ORF">EPA93_47160</name>
</gene>
<keyword evidence="2" id="KW-0732">Signal</keyword>
<feature type="chain" id="PRO_5020227444" description="Lipoprotein" evidence="2">
    <location>
        <begin position="23"/>
        <end position="205"/>
    </location>
</feature>
<dbReference type="AlphaFoldDB" id="A0A4P6K5B7"/>
<evidence type="ECO:0000313" key="4">
    <source>
        <dbReference type="Proteomes" id="UP000290365"/>
    </source>
</evidence>
<sequence length="205" mass="21196">MRQKTFILSMLCTLLIAGILTACGSTPATDTQTLPTTSTATSQSTPTTTSNQATTTPADGASQPTATTPAAPTQASNNGSSTFDVTVRKIPSHQAVGSTLDVLTTPQGFTLYTHFLRGASGFTCDGACAKIWHPLLFKGTGEPTSAVKLPGKLSVGSDALGNRVVMYQGYVLYTSVKDKAPGDSNGSRADNDPWQPAVPDDPVGL</sequence>
<reference evidence="3 4" key="1">
    <citation type="submission" date="2019-01" db="EMBL/GenBank/DDBJ databases">
        <title>Ktedonosporobacter rubrisoli SCAWS-G2.</title>
        <authorList>
            <person name="Huang Y."/>
            <person name="Yan B."/>
        </authorList>
    </citation>
    <scope>NUCLEOTIDE SEQUENCE [LARGE SCALE GENOMIC DNA]</scope>
    <source>
        <strain evidence="3 4">SCAWS-G2</strain>
    </source>
</reference>
<dbReference type="GO" id="GO:0043448">
    <property type="term" value="P:alkane catabolic process"/>
    <property type="evidence" value="ECO:0007669"/>
    <property type="project" value="TreeGrafter"/>
</dbReference>
<dbReference type="KEGG" id="kbs:EPA93_47160"/>